<reference evidence="1" key="1">
    <citation type="submission" date="2010-04" db="EMBL/GenBank/DDBJ databases">
        <authorList>
            <person name="Reid K.E."/>
            <person name="Liao N."/>
            <person name="Chan S."/>
            <person name="Docking R."/>
            <person name="Taylor G."/>
            <person name="Moore R."/>
            <person name="Mayo M."/>
            <person name="Munro S."/>
            <person name="King J."/>
            <person name="Yanchuk A."/>
            <person name="Holt R."/>
            <person name="Jones S."/>
            <person name="Marra M."/>
            <person name="Ritland C.E."/>
            <person name="Ritland K."/>
            <person name="Bohlmann J."/>
        </authorList>
    </citation>
    <scope>NUCLEOTIDE SEQUENCE</scope>
    <source>
        <tissue evidence="1">Buds collected with no treatment. Collection October 2007</tissue>
    </source>
</reference>
<dbReference type="EMBL" id="BT122592">
    <property type="protein sequence ID" value="ADE75964.1"/>
    <property type="molecule type" value="mRNA"/>
</dbReference>
<evidence type="ECO:0000313" key="1">
    <source>
        <dbReference type="EMBL" id="ADE75964.1"/>
    </source>
</evidence>
<protein>
    <submittedName>
        <fullName evidence="1">Uncharacterized protein</fullName>
    </submittedName>
</protein>
<proteinExistence type="evidence at transcript level"/>
<accession>D5A8U5</accession>
<dbReference type="AlphaFoldDB" id="D5A8U5"/>
<sequence>MPPEVMANLSLTQAVEFREDLKALKPHIPVILSIDYEVPWGYFDSASKGHPPMCGVGVVLFIKKNYYIHIRYAPGTGSNNMA</sequence>
<organism evidence="1">
    <name type="scientific">Picea sitchensis</name>
    <name type="common">Sitka spruce</name>
    <name type="synonym">Pinus sitchensis</name>
    <dbReference type="NCBI Taxonomy" id="3332"/>
    <lineage>
        <taxon>Eukaryota</taxon>
        <taxon>Viridiplantae</taxon>
        <taxon>Streptophyta</taxon>
        <taxon>Embryophyta</taxon>
        <taxon>Tracheophyta</taxon>
        <taxon>Spermatophyta</taxon>
        <taxon>Pinopsida</taxon>
        <taxon>Pinidae</taxon>
        <taxon>Conifers I</taxon>
        <taxon>Pinales</taxon>
        <taxon>Pinaceae</taxon>
        <taxon>Picea</taxon>
    </lineage>
</organism>
<name>D5A8U5_PICSI</name>